<comment type="caution">
    <text evidence="2">The sequence shown here is derived from an EMBL/GenBank/DDBJ whole genome shotgun (WGS) entry which is preliminary data.</text>
</comment>
<evidence type="ECO:0000313" key="2">
    <source>
        <dbReference type="EMBL" id="KAK7498665.1"/>
    </source>
</evidence>
<dbReference type="Proteomes" id="UP001519460">
    <property type="component" value="Unassembled WGS sequence"/>
</dbReference>
<dbReference type="AlphaFoldDB" id="A0ABD0LGT9"/>
<reference evidence="2 3" key="1">
    <citation type="journal article" date="2023" name="Sci. Data">
        <title>Genome assembly of the Korean intertidal mud-creeper Batillaria attramentaria.</title>
        <authorList>
            <person name="Patra A.K."/>
            <person name="Ho P.T."/>
            <person name="Jun S."/>
            <person name="Lee S.J."/>
            <person name="Kim Y."/>
            <person name="Won Y.J."/>
        </authorList>
    </citation>
    <scope>NUCLEOTIDE SEQUENCE [LARGE SCALE GENOMIC DNA]</scope>
    <source>
        <strain evidence="2">Wonlab-2016</strain>
    </source>
</reference>
<keyword evidence="3" id="KW-1185">Reference proteome</keyword>
<feature type="region of interest" description="Disordered" evidence="1">
    <location>
        <begin position="18"/>
        <end position="41"/>
    </location>
</feature>
<sequence>MRSGPLYRLRSEAGKAGKLGQLSRYPGGKRKRTRLKAGRQCSSSKVSGRVRGFDYFAPSFAEGDCEGEDEILPHSS</sequence>
<accession>A0ABD0LGT9</accession>
<gene>
    <name evidence="2" type="ORF">BaRGS_00010042</name>
</gene>
<protein>
    <submittedName>
        <fullName evidence="2">Uncharacterized protein</fullName>
    </submittedName>
</protein>
<name>A0ABD0LGT9_9CAEN</name>
<feature type="compositionally biased region" description="Basic residues" evidence="1">
    <location>
        <begin position="27"/>
        <end position="37"/>
    </location>
</feature>
<organism evidence="2 3">
    <name type="scientific">Batillaria attramentaria</name>
    <dbReference type="NCBI Taxonomy" id="370345"/>
    <lineage>
        <taxon>Eukaryota</taxon>
        <taxon>Metazoa</taxon>
        <taxon>Spiralia</taxon>
        <taxon>Lophotrochozoa</taxon>
        <taxon>Mollusca</taxon>
        <taxon>Gastropoda</taxon>
        <taxon>Caenogastropoda</taxon>
        <taxon>Sorbeoconcha</taxon>
        <taxon>Cerithioidea</taxon>
        <taxon>Batillariidae</taxon>
        <taxon>Batillaria</taxon>
    </lineage>
</organism>
<evidence type="ECO:0000313" key="3">
    <source>
        <dbReference type="Proteomes" id="UP001519460"/>
    </source>
</evidence>
<dbReference type="EMBL" id="JACVVK020000049">
    <property type="protein sequence ID" value="KAK7498665.1"/>
    <property type="molecule type" value="Genomic_DNA"/>
</dbReference>
<evidence type="ECO:0000256" key="1">
    <source>
        <dbReference type="SAM" id="MobiDB-lite"/>
    </source>
</evidence>
<proteinExistence type="predicted"/>